<dbReference type="Proteomes" id="UP000193642">
    <property type="component" value="Unassembled WGS sequence"/>
</dbReference>
<keyword evidence="2" id="KW-1185">Reference proteome</keyword>
<proteinExistence type="predicted"/>
<dbReference type="AlphaFoldDB" id="A0A1Y2CA03"/>
<dbReference type="EMBL" id="MCGO01000024">
    <property type="protein sequence ID" value="ORY43859.1"/>
    <property type="molecule type" value="Genomic_DNA"/>
</dbReference>
<reference evidence="1 2" key="1">
    <citation type="submission" date="2016-07" db="EMBL/GenBank/DDBJ databases">
        <title>Pervasive Adenine N6-methylation of Active Genes in Fungi.</title>
        <authorList>
            <consortium name="DOE Joint Genome Institute"/>
            <person name="Mondo S.J."/>
            <person name="Dannebaum R.O."/>
            <person name="Kuo R.C."/>
            <person name="Labutti K."/>
            <person name="Haridas S."/>
            <person name="Kuo A."/>
            <person name="Salamov A."/>
            <person name="Ahrendt S.R."/>
            <person name="Lipzen A."/>
            <person name="Sullivan W."/>
            <person name="Andreopoulos W.B."/>
            <person name="Clum A."/>
            <person name="Lindquist E."/>
            <person name="Daum C."/>
            <person name="Ramamoorthy G.K."/>
            <person name="Gryganskyi A."/>
            <person name="Culley D."/>
            <person name="Magnuson J.K."/>
            <person name="James T.Y."/>
            <person name="O'Malley M.A."/>
            <person name="Stajich J.E."/>
            <person name="Spatafora J.W."/>
            <person name="Visel A."/>
            <person name="Grigoriev I.V."/>
        </authorList>
    </citation>
    <scope>NUCLEOTIDE SEQUENCE [LARGE SCALE GENOMIC DNA]</scope>
    <source>
        <strain evidence="1 2">JEL800</strain>
    </source>
</reference>
<name>A0A1Y2CA03_9FUNG</name>
<organism evidence="1 2">
    <name type="scientific">Rhizoclosmatium globosum</name>
    <dbReference type="NCBI Taxonomy" id="329046"/>
    <lineage>
        <taxon>Eukaryota</taxon>
        <taxon>Fungi</taxon>
        <taxon>Fungi incertae sedis</taxon>
        <taxon>Chytridiomycota</taxon>
        <taxon>Chytridiomycota incertae sedis</taxon>
        <taxon>Chytridiomycetes</taxon>
        <taxon>Chytridiales</taxon>
        <taxon>Chytriomycetaceae</taxon>
        <taxon>Rhizoclosmatium</taxon>
    </lineage>
</organism>
<sequence>MIAHSAPINTPPPQILSPPAGNHPYVTLSPMATSGIFTAPHPPSQHAYQYWQSFDWPGFDHSTANGQSIMDCIKLAILYDVSVFAYNGNTQICHFKKPLFQRGATMVYPSNSSIPCTNGKPGCLAMIQDADFINAYGVLDKKGHPTTAKAKDPLACARMCNTKKSICAMATFFKGKCTMKQPIKTKDSAVYAGVVWFLKGGM</sequence>
<comment type="caution">
    <text evidence="1">The sequence shown here is derived from an EMBL/GenBank/DDBJ whole genome shotgun (WGS) entry which is preliminary data.</text>
</comment>
<evidence type="ECO:0000313" key="2">
    <source>
        <dbReference type="Proteomes" id="UP000193642"/>
    </source>
</evidence>
<accession>A0A1Y2CA03</accession>
<dbReference type="OrthoDB" id="2093342at2759"/>
<gene>
    <name evidence="1" type="ORF">BCR33DRAFT_251382</name>
</gene>
<protein>
    <submittedName>
        <fullName evidence="1">Uncharacterized protein</fullName>
    </submittedName>
</protein>
<evidence type="ECO:0000313" key="1">
    <source>
        <dbReference type="EMBL" id="ORY43859.1"/>
    </source>
</evidence>